<protein>
    <submittedName>
        <fullName evidence="1">Uncharacterized protein</fullName>
    </submittedName>
</protein>
<evidence type="ECO:0000313" key="2">
    <source>
        <dbReference type="Proteomes" id="UP000707535"/>
    </source>
</evidence>
<dbReference type="EMBL" id="DYXG01000018">
    <property type="protein sequence ID" value="HJE96301.1"/>
    <property type="molecule type" value="Genomic_DNA"/>
</dbReference>
<proteinExistence type="predicted"/>
<sequence length="102" mass="12170">MTSIVLNKERIFRKVKENTKKVDNVEYTYDPKFDILRIKFKDFGNCGATDYNDHINFVNAKKGVAYVEIYDFKKNYNFKEYKKAIPNDTNALRTIEKIHHKI</sequence>
<reference evidence="1" key="1">
    <citation type="journal article" date="2021" name="PeerJ">
        <title>Extensive microbial diversity within the chicken gut microbiome revealed by metagenomics and culture.</title>
        <authorList>
            <person name="Gilroy R."/>
            <person name="Ravi A."/>
            <person name="Getino M."/>
            <person name="Pursley I."/>
            <person name="Horton D.L."/>
            <person name="Alikhan N.F."/>
            <person name="Baker D."/>
            <person name="Gharbi K."/>
            <person name="Hall N."/>
            <person name="Watson M."/>
            <person name="Adriaenssens E.M."/>
            <person name="Foster-Nyarko E."/>
            <person name="Jarju S."/>
            <person name="Secka A."/>
            <person name="Antonio M."/>
            <person name="Oren A."/>
            <person name="Chaudhuri R.R."/>
            <person name="La Ragione R."/>
            <person name="Hildebrand F."/>
            <person name="Pallen M.J."/>
        </authorList>
    </citation>
    <scope>NUCLEOTIDE SEQUENCE</scope>
    <source>
        <strain evidence="1">CHK174-6876</strain>
    </source>
</reference>
<name>A0A921F6M3_9LACO</name>
<evidence type="ECO:0000313" key="1">
    <source>
        <dbReference type="EMBL" id="HJE96301.1"/>
    </source>
</evidence>
<reference evidence="1" key="2">
    <citation type="submission" date="2021-09" db="EMBL/GenBank/DDBJ databases">
        <authorList>
            <person name="Gilroy R."/>
        </authorList>
    </citation>
    <scope>NUCLEOTIDE SEQUENCE</scope>
    <source>
        <strain evidence="1">CHK174-6876</strain>
    </source>
</reference>
<dbReference type="AlphaFoldDB" id="A0A921F6M3"/>
<dbReference type="Proteomes" id="UP000707535">
    <property type="component" value="Unassembled WGS sequence"/>
</dbReference>
<comment type="caution">
    <text evidence="1">The sequence shown here is derived from an EMBL/GenBank/DDBJ whole genome shotgun (WGS) entry which is preliminary data.</text>
</comment>
<accession>A0A921F6M3</accession>
<gene>
    <name evidence="1" type="ORF">K8V00_01655</name>
</gene>
<organism evidence="1 2">
    <name type="scientific">Ligilactobacillus acidipiscis</name>
    <dbReference type="NCBI Taxonomy" id="89059"/>
    <lineage>
        <taxon>Bacteria</taxon>
        <taxon>Bacillati</taxon>
        <taxon>Bacillota</taxon>
        <taxon>Bacilli</taxon>
        <taxon>Lactobacillales</taxon>
        <taxon>Lactobacillaceae</taxon>
        <taxon>Ligilactobacillus</taxon>
    </lineage>
</organism>